<dbReference type="GO" id="GO:0016491">
    <property type="term" value="F:oxidoreductase activity"/>
    <property type="evidence" value="ECO:0007669"/>
    <property type="project" value="UniProtKB-KW"/>
</dbReference>
<dbReference type="Gene3D" id="3.40.50.11810">
    <property type="match status" value="1"/>
</dbReference>
<evidence type="ECO:0000313" key="5">
    <source>
        <dbReference type="Proteomes" id="UP000054015"/>
    </source>
</evidence>
<dbReference type="InterPro" id="IPR051278">
    <property type="entry name" value="HdrB/HdrD_reductase"/>
</dbReference>
<protein>
    <submittedName>
        <fullName evidence="4">Heterodisulfide reductase, subunit B (HdrB)</fullName>
    </submittedName>
</protein>
<dbReference type="EMBL" id="LGEX01000084">
    <property type="protein sequence ID" value="KUK05717.1"/>
    <property type="molecule type" value="Genomic_DNA"/>
</dbReference>
<evidence type="ECO:0000259" key="2">
    <source>
        <dbReference type="Pfam" id="PF02754"/>
    </source>
</evidence>
<organism evidence="4 5">
    <name type="scientific">Archaeoglobus fulgidus</name>
    <dbReference type="NCBI Taxonomy" id="2234"/>
    <lineage>
        <taxon>Archaea</taxon>
        <taxon>Methanobacteriati</taxon>
        <taxon>Methanobacteriota</taxon>
        <taxon>Archaeoglobi</taxon>
        <taxon>Archaeoglobales</taxon>
        <taxon>Archaeoglobaceae</taxon>
        <taxon>Archaeoglobus</taxon>
    </lineage>
</organism>
<dbReference type="PATRIC" id="fig|2234.6.peg.169"/>
<dbReference type="InterPro" id="IPR004017">
    <property type="entry name" value="Cys_rich_dom"/>
</dbReference>
<sequence>MFIKYALFPGCKIAFERPDLELAMREVLTALDVPFEYLSDFSCCPTWASVPSFDIEAWLAISARNISLAEEKGLDIVVGCGDCYSVLNHARDMLKREEWRERVNRILAKVGRVYRGTTKIYHIIHLLEERKIKKNLKHRLNGFVAGVQPGCHLLWPAKIFDAKEENPFFPERLKKLVEAMGAETPHYSRLEYCCGNHIDIVDYEKFLDFVQLKLQSLKEEIDPDFIVTACSTCFIQLDEGQKRLKRLGRIDYEIPVFHFPQLLAICLGSNPEKVARISSVDRSKIISEILEGRE</sequence>
<dbReference type="Gene3D" id="1.20.1050.140">
    <property type="match status" value="1"/>
</dbReference>
<proteinExistence type="predicted"/>
<dbReference type="AlphaFoldDB" id="A0A101DZB2"/>
<dbReference type="PANTHER" id="PTHR42947:SF1">
    <property type="entry name" value="COB--COM HETERODISULFIDE REDUCTASE SUBUNIT B 1"/>
    <property type="match status" value="1"/>
</dbReference>
<reference evidence="5 6" key="2">
    <citation type="journal article" date="2015" name="MBio">
        <title>Genome-Resolved Metagenomic Analysis Reveals Roles for Candidate Phyla and Other Microbial Community Members in Biogeochemical Transformations in Oil Reservoirs.</title>
        <authorList>
            <person name="Hu P."/>
            <person name="Tom L."/>
            <person name="Singh A."/>
            <person name="Thomas B.C."/>
            <person name="Baker B.J."/>
            <person name="Piceno Y.M."/>
            <person name="Andersen G.L."/>
            <person name="Banfield J.F."/>
        </authorList>
    </citation>
    <scope>NUCLEOTIDE SEQUENCE [LARGE SCALE GENOMIC DNA]</scope>
</reference>
<accession>A0A101DZB2</accession>
<dbReference type="PANTHER" id="PTHR42947">
    <property type="entry name" value="COB--COM HETERODISULFIDE REDUCTASE SUBUNIT B 1"/>
    <property type="match status" value="1"/>
</dbReference>
<name>A0A101DZB2_ARCFL</name>
<dbReference type="Proteomes" id="UP000054015">
    <property type="component" value="Unassembled WGS sequence"/>
</dbReference>
<dbReference type="Proteomes" id="UP000054307">
    <property type="component" value="Unassembled WGS sequence"/>
</dbReference>
<evidence type="ECO:0000313" key="3">
    <source>
        <dbReference type="EMBL" id="KUJ93182.1"/>
    </source>
</evidence>
<keyword evidence="1" id="KW-0560">Oxidoreductase</keyword>
<comment type="caution">
    <text evidence="4">The sequence shown here is derived from an EMBL/GenBank/DDBJ whole genome shotgun (WGS) entry which is preliminary data.</text>
</comment>
<gene>
    <name evidence="3" type="ORF">XD40_1636</name>
    <name evidence="4" type="ORF">XD48_2040</name>
</gene>
<evidence type="ECO:0000313" key="4">
    <source>
        <dbReference type="EMBL" id="KUK05717.1"/>
    </source>
</evidence>
<reference evidence="4" key="1">
    <citation type="journal article" date="2015" name="MBio">
        <title>Genome-resolved metagenomic analysis reveals roles for candidate phyla and other microbial community members in biogeochemical transformations in oil reservoirs.</title>
        <authorList>
            <person name="Hu P."/>
            <person name="Tom L."/>
            <person name="Singh A."/>
            <person name="Thomas B.C."/>
            <person name="Baker B.J."/>
            <person name="Piceno Y.M."/>
            <person name="Andersen G.L."/>
            <person name="Banfield J.F."/>
        </authorList>
    </citation>
    <scope>NUCLEOTIDE SEQUENCE [LARGE SCALE GENOMIC DNA]</scope>
    <source>
        <strain evidence="4">49_2300</strain>
        <strain evidence="3">49_95</strain>
    </source>
</reference>
<feature type="domain" description="Cysteine-rich" evidence="2">
    <location>
        <begin position="147"/>
        <end position="238"/>
    </location>
</feature>
<dbReference type="Pfam" id="PF02754">
    <property type="entry name" value="CCG"/>
    <property type="match status" value="2"/>
</dbReference>
<feature type="domain" description="Cysteine-rich" evidence="2">
    <location>
        <begin position="5"/>
        <end position="87"/>
    </location>
</feature>
<evidence type="ECO:0000313" key="6">
    <source>
        <dbReference type="Proteomes" id="UP000054307"/>
    </source>
</evidence>
<evidence type="ECO:0000256" key="1">
    <source>
        <dbReference type="ARBA" id="ARBA00023002"/>
    </source>
</evidence>
<dbReference type="EMBL" id="LGEQ01000032">
    <property type="protein sequence ID" value="KUJ93182.1"/>
    <property type="molecule type" value="Genomic_DNA"/>
</dbReference>